<reference evidence="9" key="1">
    <citation type="journal article" date="2019" name="Int. J. Syst. Evol. Microbiol.">
        <title>The Global Catalogue of Microorganisms (GCM) 10K type strain sequencing project: providing services to taxonomists for standard genome sequencing and annotation.</title>
        <authorList>
            <consortium name="The Broad Institute Genomics Platform"/>
            <consortium name="The Broad Institute Genome Sequencing Center for Infectious Disease"/>
            <person name="Wu L."/>
            <person name="Ma J."/>
        </authorList>
    </citation>
    <scope>NUCLEOTIDE SEQUENCE [LARGE SCALE GENOMIC DNA]</scope>
    <source>
        <strain evidence="9">CECT 7184</strain>
    </source>
</reference>
<evidence type="ECO:0000256" key="6">
    <source>
        <dbReference type="SAM" id="SignalP"/>
    </source>
</evidence>
<dbReference type="PROSITE" id="PS51123">
    <property type="entry name" value="OMPA_2"/>
    <property type="match status" value="1"/>
</dbReference>
<organism evidence="8 9">
    <name type="scientific">Paenimyroides ceti</name>
    <dbReference type="NCBI Taxonomy" id="395087"/>
    <lineage>
        <taxon>Bacteria</taxon>
        <taxon>Pseudomonadati</taxon>
        <taxon>Bacteroidota</taxon>
        <taxon>Flavobacteriia</taxon>
        <taxon>Flavobacteriales</taxon>
        <taxon>Flavobacteriaceae</taxon>
        <taxon>Paenimyroides</taxon>
    </lineage>
</organism>
<dbReference type="CDD" id="cd07185">
    <property type="entry name" value="OmpA_C-like"/>
    <property type="match status" value="1"/>
</dbReference>
<dbReference type="Pfam" id="PF00691">
    <property type="entry name" value="OmpA"/>
    <property type="match status" value="1"/>
</dbReference>
<proteinExistence type="predicted"/>
<evidence type="ECO:0000256" key="5">
    <source>
        <dbReference type="PROSITE-ProRule" id="PRU00473"/>
    </source>
</evidence>
<name>A0ABT8CSR6_9FLAO</name>
<dbReference type="PANTHER" id="PTHR30329:SF21">
    <property type="entry name" value="LIPOPROTEIN YIAD-RELATED"/>
    <property type="match status" value="1"/>
</dbReference>
<dbReference type="Gene3D" id="1.25.40.10">
    <property type="entry name" value="Tetratricopeptide repeat domain"/>
    <property type="match status" value="1"/>
</dbReference>
<evidence type="ECO:0000256" key="4">
    <source>
        <dbReference type="PROSITE-ProRule" id="PRU00339"/>
    </source>
</evidence>
<keyword evidence="4" id="KW-0802">TPR repeat</keyword>
<gene>
    <name evidence="8" type="ORF">QW060_10430</name>
</gene>
<evidence type="ECO:0000256" key="1">
    <source>
        <dbReference type="ARBA" id="ARBA00004442"/>
    </source>
</evidence>
<feature type="chain" id="PRO_5045880619" evidence="6">
    <location>
        <begin position="23"/>
        <end position="651"/>
    </location>
</feature>
<dbReference type="InterPro" id="IPR019734">
    <property type="entry name" value="TPR_rpt"/>
</dbReference>
<accession>A0ABT8CSR6</accession>
<keyword evidence="9" id="KW-1185">Reference proteome</keyword>
<dbReference type="RefSeq" id="WP_290363521.1">
    <property type="nucleotide sequence ID" value="NZ_JAUFQU010000001.1"/>
</dbReference>
<evidence type="ECO:0000256" key="3">
    <source>
        <dbReference type="ARBA" id="ARBA00023237"/>
    </source>
</evidence>
<dbReference type="InterPro" id="IPR011990">
    <property type="entry name" value="TPR-like_helical_dom_sf"/>
</dbReference>
<evidence type="ECO:0000313" key="9">
    <source>
        <dbReference type="Proteomes" id="UP001242368"/>
    </source>
</evidence>
<sequence>MKNIYKTLSLCLFGLLSPVVLAQPGVKRAAKDFDQYAYIDAIKIYEKVVKRGHSSAQIYSELGDANYFNGNYNEAARWYGELFSQYPDQVTQSAYYYRYAQSLKSTGADASAEQYLEQFVQKAGSESASAALIQKERDYKKGIEKNSGRYTIENLSINSPYSDYGSSIHNGKLLFTTARDTGSLSKKVHSWTDKAFTSIYKAEVDTDGSVTDATRFDKGICSKFNEATPVVTKDGKTMYFTRNNYNGKRGYDEHKTTLLKIYKATFRDGKWGDVEELPFNSDAFNTAHPVLNDKEDMMYFASDRPGGFGGSDIWKVRIGTGNGWGTPENLGPHINTEGRENFPFVTANDELYFSSDGRPGLGGLDVFGVKIKDGGAFGEVMNVGTPVNSAYDDFAYMIEQKSQKGFFSSNRPGGKGSDDIYGFTQTRALELDCTQQLRVRVMDAATQEVITTALVDLYSSTYKEYGSGKASQNGVYTFTHEFECGMSYRIKAAAKGYVTKEDLVVLPQTSSETVHTIALSKEKVKVEKGDDLFKIFKLNPIYFDLNKHDIRSDAAIELAKIVEVMKEYPQMKIDVRSHTDSRGSDSYNMQLSQRRAQSTANWIVSQGISRNRITYKGYGETQLINSCVNGAKCTDAEHEENRRSEFIVVEL</sequence>
<dbReference type="InterPro" id="IPR050330">
    <property type="entry name" value="Bact_OuterMem_StrucFunc"/>
</dbReference>
<feature type="signal peptide" evidence="6">
    <location>
        <begin position="1"/>
        <end position="22"/>
    </location>
</feature>
<comment type="caution">
    <text evidence="8">The sequence shown here is derived from an EMBL/GenBank/DDBJ whole genome shotgun (WGS) entry which is preliminary data.</text>
</comment>
<dbReference type="Pfam" id="PF07676">
    <property type="entry name" value="PD40"/>
    <property type="match status" value="2"/>
</dbReference>
<dbReference type="PANTHER" id="PTHR30329">
    <property type="entry name" value="STATOR ELEMENT OF FLAGELLAR MOTOR COMPLEX"/>
    <property type="match status" value="1"/>
</dbReference>
<dbReference type="InterPro" id="IPR006665">
    <property type="entry name" value="OmpA-like"/>
</dbReference>
<keyword evidence="3" id="KW-0998">Cell outer membrane</keyword>
<dbReference type="InterPro" id="IPR036737">
    <property type="entry name" value="OmpA-like_sf"/>
</dbReference>
<dbReference type="Gene3D" id="3.30.1330.60">
    <property type="entry name" value="OmpA-like domain"/>
    <property type="match status" value="1"/>
</dbReference>
<dbReference type="PRINTS" id="PR01021">
    <property type="entry name" value="OMPADOMAIN"/>
</dbReference>
<evidence type="ECO:0000256" key="2">
    <source>
        <dbReference type="ARBA" id="ARBA00023136"/>
    </source>
</evidence>
<evidence type="ECO:0000313" key="8">
    <source>
        <dbReference type="EMBL" id="MDN3707548.1"/>
    </source>
</evidence>
<dbReference type="SUPFAM" id="SSF82171">
    <property type="entry name" value="DPP6 N-terminal domain-like"/>
    <property type="match status" value="1"/>
</dbReference>
<protein>
    <submittedName>
        <fullName evidence="8">OmpA family protein</fullName>
    </submittedName>
</protein>
<dbReference type="SUPFAM" id="SSF103088">
    <property type="entry name" value="OmpA-like"/>
    <property type="match status" value="1"/>
</dbReference>
<keyword evidence="2 5" id="KW-0472">Membrane</keyword>
<dbReference type="Proteomes" id="UP001242368">
    <property type="component" value="Unassembled WGS sequence"/>
</dbReference>
<comment type="subcellular location">
    <subcellularLocation>
        <location evidence="1">Cell outer membrane</location>
    </subcellularLocation>
</comment>
<dbReference type="SUPFAM" id="SSF48452">
    <property type="entry name" value="TPR-like"/>
    <property type="match status" value="1"/>
</dbReference>
<evidence type="ECO:0000259" key="7">
    <source>
        <dbReference type="PROSITE" id="PS51123"/>
    </source>
</evidence>
<feature type="repeat" description="TPR" evidence="4">
    <location>
        <begin position="56"/>
        <end position="89"/>
    </location>
</feature>
<feature type="domain" description="OmpA-like" evidence="7">
    <location>
        <begin position="530"/>
        <end position="651"/>
    </location>
</feature>
<dbReference type="InterPro" id="IPR011659">
    <property type="entry name" value="WD40"/>
</dbReference>
<dbReference type="InterPro" id="IPR006664">
    <property type="entry name" value="OMP_bac"/>
</dbReference>
<dbReference type="EMBL" id="JAUFQU010000001">
    <property type="protein sequence ID" value="MDN3707548.1"/>
    <property type="molecule type" value="Genomic_DNA"/>
</dbReference>
<keyword evidence="6" id="KW-0732">Signal</keyword>
<dbReference type="PROSITE" id="PS50005">
    <property type="entry name" value="TPR"/>
    <property type="match status" value="1"/>
</dbReference>